<evidence type="ECO:0000256" key="1">
    <source>
        <dbReference type="ARBA" id="ARBA00005562"/>
    </source>
</evidence>
<proteinExistence type="inferred from homology"/>
<comment type="subcellular location">
    <subcellularLocation>
        <location evidence="3">Nucleus</location>
    </subcellularLocation>
</comment>
<feature type="compositionally biased region" description="Basic and acidic residues" evidence="4">
    <location>
        <begin position="625"/>
        <end position="638"/>
    </location>
</feature>
<evidence type="ECO:0000256" key="3">
    <source>
        <dbReference type="RuleBase" id="RU004019"/>
    </source>
</evidence>
<evidence type="ECO:0000313" key="7">
    <source>
        <dbReference type="EMBL" id="CAF3501687.1"/>
    </source>
</evidence>
<feature type="compositionally biased region" description="Low complexity" evidence="4">
    <location>
        <begin position="640"/>
        <end position="657"/>
    </location>
</feature>
<organism evidence="7 8">
    <name type="scientific">Adineta steineri</name>
    <dbReference type="NCBI Taxonomy" id="433720"/>
    <lineage>
        <taxon>Eukaryota</taxon>
        <taxon>Metazoa</taxon>
        <taxon>Spiralia</taxon>
        <taxon>Gnathifera</taxon>
        <taxon>Rotifera</taxon>
        <taxon>Eurotatoria</taxon>
        <taxon>Bdelloidea</taxon>
        <taxon>Adinetida</taxon>
        <taxon>Adinetidae</taxon>
        <taxon>Adineta</taxon>
    </lineage>
</organism>
<dbReference type="GO" id="GO:0000981">
    <property type="term" value="F:DNA-binding transcription factor activity, RNA polymerase II-specific"/>
    <property type="evidence" value="ECO:0007669"/>
    <property type="project" value="TreeGrafter"/>
</dbReference>
<dbReference type="InterPro" id="IPR036388">
    <property type="entry name" value="WH-like_DNA-bd_sf"/>
</dbReference>
<evidence type="ECO:0008006" key="9">
    <source>
        <dbReference type="Google" id="ProtNLM"/>
    </source>
</evidence>
<name>A0A818HAC6_9BILA</name>
<dbReference type="InterPro" id="IPR036390">
    <property type="entry name" value="WH_DNA-bd_sf"/>
</dbReference>
<dbReference type="Gene3D" id="1.10.150.50">
    <property type="entry name" value="Transcription Factor, Ets-1"/>
    <property type="match status" value="1"/>
</dbReference>
<evidence type="ECO:0000259" key="5">
    <source>
        <dbReference type="PROSITE" id="PS50061"/>
    </source>
</evidence>
<feature type="compositionally biased region" description="Polar residues" evidence="4">
    <location>
        <begin position="258"/>
        <end position="274"/>
    </location>
</feature>
<dbReference type="AlphaFoldDB" id="A0A818HAC6"/>
<feature type="compositionally biased region" description="Low complexity" evidence="4">
    <location>
        <begin position="304"/>
        <end position="325"/>
    </location>
</feature>
<dbReference type="GO" id="GO:0043565">
    <property type="term" value="F:sequence-specific DNA binding"/>
    <property type="evidence" value="ECO:0007669"/>
    <property type="project" value="InterPro"/>
</dbReference>
<keyword evidence="3" id="KW-0539">Nucleus</keyword>
<comment type="caution">
    <text evidence="7">The sequence shown here is derived from an EMBL/GenBank/DDBJ whole genome shotgun (WGS) entry which is preliminary data.</text>
</comment>
<protein>
    <recommendedName>
        <fullName evidence="9">ETS domain-containing protein</fullName>
    </recommendedName>
</protein>
<dbReference type="Pfam" id="PF00178">
    <property type="entry name" value="Ets"/>
    <property type="match status" value="1"/>
</dbReference>
<gene>
    <name evidence="7" type="ORF">KXQ929_LOCUS105</name>
</gene>
<dbReference type="Proteomes" id="UP000663868">
    <property type="component" value="Unassembled WGS sequence"/>
</dbReference>
<dbReference type="PROSITE" id="PS50061">
    <property type="entry name" value="ETS_DOMAIN_3"/>
    <property type="match status" value="1"/>
</dbReference>
<evidence type="ECO:0000256" key="2">
    <source>
        <dbReference type="ARBA" id="ARBA00023125"/>
    </source>
</evidence>
<dbReference type="GO" id="GO:0030154">
    <property type="term" value="P:cell differentiation"/>
    <property type="evidence" value="ECO:0007669"/>
    <property type="project" value="TreeGrafter"/>
</dbReference>
<keyword evidence="2 3" id="KW-0238">DNA-binding</keyword>
<feature type="domain" description="PNT" evidence="6">
    <location>
        <begin position="22"/>
        <end position="106"/>
    </location>
</feature>
<feature type="compositionally biased region" description="Basic and acidic residues" evidence="4">
    <location>
        <begin position="240"/>
        <end position="255"/>
    </location>
</feature>
<dbReference type="SUPFAM" id="SSF47769">
    <property type="entry name" value="SAM/Pointed domain"/>
    <property type="match status" value="1"/>
</dbReference>
<dbReference type="Gene3D" id="1.10.10.10">
    <property type="entry name" value="Winged helix-like DNA-binding domain superfamily/Winged helix DNA-binding domain"/>
    <property type="match status" value="1"/>
</dbReference>
<dbReference type="PRINTS" id="PR00454">
    <property type="entry name" value="ETSDOMAIN"/>
</dbReference>
<comment type="similarity">
    <text evidence="1 3">Belongs to the ETS family.</text>
</comment>
<evidence type="ECO:0000313" key="8">
    <source>
        <dbReference type="Proteomes" id="UP000663868"/>
    </source>
</evidence>
<feature type="region of interest" description="Disordered" evidence="4">
    <location>
        <begin position="610"/>
        <end position="662"/>
    </location>
</feature>
<feature type="compositionally biased region" description="Low complexity" evidence="4">
    <location>
        <begin position="275"/>
        <end position="286"/>
    </location>
</feature>
<sequence length="743" mass="83358">MVAHTGNSTVTTTTNTTLPTANYLSPTFKMNLPQNLLHPIDSWTKNDVQKWIEYCIEEYSLGDVNRSDFEMNGKALLLLNEDSFKQRSSRSGDILHKALQQHRAMLKSWHCQPFPYQLWNNFPFPTASSSTARRFNIPPPPPPPLPISSFHSNAAGVLSHPAAAAAAACMHPAFNYIFNRPDIISKPSSINHQSSYFHSLQQQSTQRRGISPSSTSSSPSSASSSRCPDAESVKISPKSDTLHPVHESMGVKREAISPSIQQTNRQPTPTSSPMTTIKTTINTPIKQECMDDEDVDIEQHETVSTPPLASNSPSSSPQSSSSCLSKLNHLNNETIPYKIRSQLLSRIKQQPNDVTNTNENNDDLNRNNLTHDNTRQIRYYHDRIDFRGDILMKPPAAKNCRILWEFLYILLEDPHYESIIHWENREKMIFRIIQADKLAALWGLQKNRLSMTYEKLSRGMRYYYSNNIISKEQSKRLLYRFMRSPDEIRKSMKRNGGTTNMIYSSLNKKTALSYQSTTNTDDQETNVKYNADNDDNSSSSSHFTNSTTSSQMKHQLLQLFSIYSPTATSMASGINPAAPYLYATRNATNNSSTSSASTFNTKSIPLLTTISKSDRSNSSSPESFDSNRDRTSDSEKQHCSPSQSLSSSTSTSSYSTSTKRKQAVPLSLTARLSYQNHHVDQPLNLAVNKEEDTISDSVPLSLTARLSYQNHHVDQPLNLAVNKEEDTISDCKKQKVISSPSIA</sequence>
<dbReference type="GO" id="GO:0005634">
    <property type="term" value="C:nucleus"/>
    <property type="evidence" value="ECO:0007669"/>
    <property type="project" value="UniProtKB-SubCell"/>
</dbReference>
<feature type="domain" description="ETS" evidence="5">
    <location>
        <begin position="401"/>
        <end position="482"/>
    </location>
</feature>
<feature type="compositionally biased region" description="Polar residues" evidence="4">
    <location>
        <begin position="197"/>
        <end position="208"/>
    </location>
</feature>
<feature type="region of interest" description="Disordered" evidence="4">
    <location>
        <begin position="514"/>
        <end position="548"/>
    </location>
</feature>
<dbReference type="SUPFAM" id="SSF46785">
    <property type="entry name" value="Winged helix' DNA-binding domain"/>
    <property type="match status" value="1"/>
</dbReference>
<dbReference type="InterPro" id="IPR003118">
    <property type="entry name" value="Pointed_dom"/>
</dbReference>
<feature type="region of interest" description="Disordered" evidence="4">
    <location>
        <begin position="197"/>
        <end position="325"/>
    </location>
</feature>
<dbReference type="PANTHER" id="PTHR11849">
    <property type="entry name" value="ETS"/>
    <property type="match status" value="1"/>
</dbReference>
<dbReference type="Pfam" id="PF02198">
    <property type="entry name" value="SAM_PNT"/>
    <property type="match status" value="1"/>
</dbReference>
<dbReference type="InterPro" id="IPR000418">
    <property type="entry name" value="Ets_dom"/>
</dbReference>
<evidence type="ECO:0000259" key="6">
    <source>
        <dbReference type="PROSITE" id="PS51433"/>
    </source>
</evidence>
<dbReference type="EMBL" id="CAJOBB010000002">
    <property type="protein sequence ID" value="CAF3501687.1"/>
    <property type="molecule type" value="Genomic_DNA"/>
</dbReference>
<feature type="compositionally biased region" description="Low complexity" evidence="4">
    <location>
        <begin position="536"/>
        <end position="548"/>
    </location>
</feature>
<accession>A0A818HAC6</accession>
<dbReference type="SMART" id="SM00251">
    <property type="entry name" value="SAM_PNT"/>
    <property type="match status" value="1"/>
</dbReference>
<dbReference type="InterPro" id="IPR046328">
    <property type="entry name" value="ETS_fam"/>
</dbReference>
<dbReference type="PROSITE" id="PS51433">
    <property type="entry name" value="PNT"/>
    <property type="match status" value="1"/>
</dbReference>
<reference evidence="7" key="1">
    <citation type="submission" date="2021-02" db="EMBL/GenBank/DDBJ databases">
        <authorList>
            <person name="Nowell W R."/>
        </authorList>
    </citation>
    <scope>NUCLEOTIDE SEQUENCE</scope>
</reference>
<dbReference type="InterPro" id="IPR013761">
    <property type="entry name" value="SAM/pointed_sf"/>
</dbReference>
<dbReference type="SMART" id="SM00413">
    <property type="entry name" value="ETS"/>
    <property type="match status" value="1"/>
</dbReference>
<dbReference type="PANTHER" id="PTHR11849:SF201">
    <property type="entry name" value="ETS DNA-BINDING PROTEIN POKKURI"/>
    <property type="match status" value="1"/>
</dbReference>
<evidence type="ECO:0000256" key="4">
    <source>
        <dbReference type="SAM" id="MobiDB-lite"/>
    </source>
</evidence>
<feature type="compositionally biased region" description="Low complexity" evidence="4">
    <location>
        <begin position="211"/>
        <end position="225"/>
    </location>
</feature>